<accession>A0A7S8MVE9</accession>
<dbReference type="Gene3D" id="3.40.50.150">
    <property type="entry name" value="Vaccinia Virus protein VP39"/>
    <property type="match status" value="1"/>
</dbReference>
<evidence type="ECO:0000313" key="5">
    <source>
        <dbReference type="Proteomes" id="UP000594480"/>
    </source>
</evidence>
<dbReference type="PROSITE" id="PS51194">
    <property type="entry name" value="HELICASE_CTER"/>
    <property type="match status" value="1"/>
</dbReference>
<evidence type="ECO:0000259" key="3">
    <source>
        <dbReference type="PROSITE" id="PS51194"/>
    </source>
</evidence>
<dbReference type="CDD" id="cd02440">
    <property type="entry name" value="AdoMet_MTases"/>
    <property type="match status" value="1"/>
</dbReference>
<dbReference type="Proteomes" id="UP000594480">
    <property type="component" value="Chromosome"/>
</dbReference>
<dbReference type="SUPFAM" id="SSF53335">
    <property type="entry name" value="S-adenosyl-L-methionine-dependent methyltransferases"/>
    <property type="match status" value="1"/>
</dbReference>
<evidence type="ECO:0000313" key="4">
    <source>
        <dbReference type="EMBL" id="QPE03378.1"/>
    </source>
</evidence>
<dbReference type="SMART" id="SM00487">
    <property type="entry name" value="DEXDc"/>
    <property type="match status" value="1"/>
</dbReference>
<dbReference type="RefSeq" id="WP_195691486.1">
    <property type="nucleotide sequence ID" value="NZ_CP064760.1"/>
</dbReference>
<dbReference type="Gene3D" id="3.40.50.300">
    <property type="entry name" value="P-loop containing nucleotide triphosphate hydrolases"/>
    <property type="match status" value="2"/>
</dbReference>
<dbReference type="KEGG" id="msf:IT882_08135"/>
<keyword evidence="4" id="KW-0067">ATP-binding</keyword>
<proteinExistence type="predicted"/>
<dbReference type="EMBL" id="CP064760">
    <property type="protein sequence ID" value="QPE03378.1"/>
    <property type="molecule type" value="Genomic_DNA"/>
</dbReference>
<keyword evidence="4" id="KW-0347">Helicase</keyword>
<sequence>MEAIHLIHDLNSTGRPASPEGQRVLARWSSWGAIPEVFDDLKPEWDAERAELRELLSDDEWDAAARTTINAHYTDPMIARQVWRLLDGLGFRGGAVLEPGSGAGTFIGLAPASAQMTGVELDPLTAAICAELYPHATVRAESFADTRLPEGHFDAAIGNVPFSSVTLHDPLHNATRQSMHNHFIIKSLRLTRPGGIVAVLTSHFTMDAQNPGARREMNELADLVGAIRLPTGAHRRAAGTEVVTDLLVFRRRPEGEQMRDDAWETVAQVPIDGVPMRINRYFDEHPEQMLGEVGVGHGMYDAATLTITTDLADLEAELAVAVDQIVFSARRAGLTMTERTAEQQARRAAFTPSAPELWDGSIVASETGGFRTVVSGSLEPLAVPKSAERELRALLRLRDGASRLLTAEAASVDDTPDIVLTRTTLRRDYLKYVGTYGALNRYTLRPTGRTNEDGEETFARIVPTPIRLLRSDPFGPLVLALEQFDDEDQSASPAAIMSHRVVVPRAEVQGVDSPADAIAVSLDRTGRIDITLVADLLGMNDREARAALGTLVFADPVTNQLTHAPEYLSGDVRVKLEAARLRAEDDPEFQVNVDALAEVLPAPLGIQDIHAKLGAVWISADVHEQFLRSTLRAPDVRVENPLPGMWEIRGGRQGLPSTSEWGTPRRPAPDIAQAVMEQRTMLVYDEEKDIDGKVRRVLNPVETAAAQEKADGLQERFSEWVWEDPARAQALVDEYNRRFNSIVLRDYTDAGAYLSLPGLASNFEPRTHQRAAVARMVSEPAAGLFHEVGAGKTAEMIMGAMEMRRMGLIGKPVVVVPNHMLEQFGREWLQIYPRARVLAASSLDLTADKRRLFVARAAANEWDAIILTQGAFAKIPLRAETQQEYIRGQVDDVRRVLGEATGEQRMSVKRIQRKLLAMENKLKDRLDSDRDRGVCFEDTGIDYVIVDEMHMYKNLATESNIRDAAIEGSDRASDLHMKLEYLRSAGRERVVTAATATPISNSITETYVMQRYLRPDVLESAGVGAFDAWAATFGELVTQMEISPTGSTFRMKTRFARFQNGQELLRMWSVFADVKTAEDLDLPVPALVQRDDGSRAPSTVPVQPTVELEQYVASLAERAEKVATRQVRPDEDNMLLIATDGRKAALDIRMVISRDPSGPSKVDVAADAIHRIWERTRDNEYLDTVTGQPSTVRGSLQLVFSDIGTPNQDRWNAYDELRQQLVQRGIPAEQVRYMHEAKTDVEKARLFAAARAGHVAVLLGSTEKMGVGTNVQARAIALHHLDCPWRPSDIAQRDGRIMRQGNQNEEVAIVRYVTERSFDSYMWQTVERKAASFAQLLRGKINAREIEEIDTSALSAAEAKAIASGNPLLLEHSVILNEVNRLRRLQRAHERNEDMLVHTGNRARSAAERAAADIRGLEAAAPRMIDTSGDRFRITLGARDYDSRSEAAHALAAWMSDSGLKWLPRYGHKDFGIIGRISGFDIHVEARSGLAALDVTLSLPEVPRSGFTMSKESFLEAGLGLVQRIENRVSGIPSLLDQAREDLEEAEQTVTDTQQRLGQPFRHAQTLADAEEDLARVESQLAAMQDEPAPEPAAPESERVELTIEAVRAYEPNLGSREGAGREPATPFVPVTPPAAPPGNAQRL</sequence>
<dbReference type="PANTHER" id="PTHR41313">
    <property type="entry name" value="ADENINE-SPECIFIC METHYLTRANSFERASE"/>
    <property type="match status" value="1"/>
</dbReference>
<feature type="region of interest" description="Disordered" evidence="2">
    <location>
        <begin position="1610"/>
        <end position="1644"/>
    </location>
</feature>
<evidence type="ECO:0000256" key="1">
    <source>
        <dbReference type="SAM" id="Coils"/>
    </source>
</evidence>
<keyword evidence="4" id="KW-0547">Nucleotide-binding</keyword>
<dbReference type="InterPro" id="IPR001650">
    <property type="entry name" value="Helicase_C-like"/>
</dbReference>
<reference evidence="4 5" key="1">
    <citation type="submission" date="2020-11" db="EMBL/GenBank/DDBJ databases">
        <title>Amino acid is mineralized and recycled by bacteria in oceanic microbiome.</title>
        <authorList>
            <person name="Zheng L.Y."/>
        </authorList>
    </citation>
    <scope>NUCLEOTIDE SEQUENCE [LARGE SCALE GENOMIC DNA]</scope>
    <source>
        <strain evidence="4 5">A32-1</strain>
    </source>
</reference>
<evidence type="ECO:0000256" key="2">
    <source>
        <dbReference type="SAM" id="MobiDB-lite"/>
    </source>
</evidence>
<dbReference type="InterPro" id="IPR029063">
    <property type="entry name" value="SAM-dependent_MTases_sf"/>
</dbReference>
<keyword evidence="4" id="KW-0378">Hydrolase</keyword>
<feature type="coiled-coil region" evidence="1">
    <location>
        <begin position="1536"/>
        <end position="1587"/>
    </location>
</feature>
<dbReference type="InterPro" id="IPR052933">
    <property type="entry name" value="DNA_Protect_Modify"/>
</dbReference>
<dbReference type="InterPro" id="IPR027417">
    <property type="entry name" value="P-loop_NTPase"/>
</dbReference>
<organism evidence="4 5">
    <name type="scientific">Microbacterium schleiferi</name>
    <dbReference type="NCBI Taxonomy" id="69362"/>
    <lineage>
        <taxon>Bacteria</taxon>
        <taxon>Bacillati</taxon>
        <taxon>Actinomycetota</taxon>
        <taxon>Actinomycetes</taxon>
        <taxon>Micrococcales</taxon>
        <taxon>Microbacteriaceae</taxon>
        <taxon>Microbacterium</taxon>
    </lineage>
</organism>
<dbReference type="InterPro" id="IPR014001">
    <property type="entry name" value="Helicase_ATP-bd"/>
</dbReference>
<name>A0A7S8MVE9_9MICO</name>
<dbReference type="PANTHER" id="PTHR41313:SF1">
    <property type="entry name" value="DNA METHYLASE ADENINE-SPECIFIC DOMAIN-CONTAINING PROTEIN"/>
    <property type="match status" value="1"/>
</dbReference>
<dbReference type="GO" id="GO:0004386">
    <property type="term" value="F:helicase activity"/>
    <property type="evidence" value="ECO:0007669"/>
    <property type="project" value="UniProtKB-KW"/>
</dbReference>
<keyword evidence="5" id="KW-1185">Reference proteome</keyword>
<gene>
    <name evidence="4" type="ORF">IT882_08135</name>
</gene>
<protein>
    <submittedName>
        <fullName evidence="4">Helicase</fullName>
    </submittedName>
</protein>
<feature type="domain" description="Helicase C-terminal" evidence="3">
    <location>
        <begin position="1177"/>
        <end position="1352"/>
    </location>
</feature>
<dbReference type="Pfam" id="PF00271">
    <property type="entry name" value="Helicase_C"/>
    <property type="match status" value="1"/>
</dbReference>
<keyword evidence="1" id="KW-0175">Coiled coil</keyword>
<dbReference type="SUPFAM" id="SSF52540">
    <property type="entry name" value="P-loop containing nucleoside triphosphate hydrolases"/>
    <property type="match status" value="2"/>
</dbReference>
<feature type="region of interest" description="Disordered" evidence="2">
    <location>
        <begin position="647"/>
        <end position="667"/>
    </location>
</feature>